<feature type="non-terminal residue" evidence="2">
    <location>
        <position position="145"/>
    </location>
</feature>
<organism evidence="2 3">
    <name type="scientific">Fraserbacteria sp. (strain RBG_16_55_9)</name>
    <dbReference type="NCBI Taxonomy" id="1817864"/>
    <lineage>
        <taxon>Bacteria</taxon>
        <taxon>Candidatus Fraseribacteriota</taxon>
    </lineage>
</organism>
<protein>
    <recommendedName>
        <fullName evidence="1">HNH nuclease domain-containing protein</fullName>
    </recommendedName>
</protein>
<proteinExistence type="predicted"/>
<reference evidence="2 3" key="1">
    <citation type="journal article" date="2016" name="Nat. Commun.">
        <title>Thousands of microbial genomes shed light on interconnected biogeochemical processes in an aquifer system.</title>
        <authorList>
            <person name="Anantharaman K."/>
            <person name="Brown C.T."/>
            <person name="Hug L.A."/>
            <person name="Sharon I."/>
            <person name="Castelle C.J."/>
            <person name="Probst A.J."/>
            <person name="Thomas B.C."/>
            <person name="Singh A."/>
            <person name="Wilkins M.J."/>
            <person name="Karaoz U."/>
            <person name="Brodie E.L."/>
            <person name="Williams K.H."/>
            <person name="Hubbard S.S."/>
            <person name="Banfield J.F."/>
        </authorList>
    </citation>
    <scope>NUCLEOTIDE SEQUENCE [LARGE SCALE GENOMIC DNA]</scope>
    <source>
        <strain evidence="3">RBG_16_55_9</strain>
    </source>
</reference>
<dbReference type="Gene3D" id="1.10.30.50">
    <property type="match status" value="1"/>
</dbReference>
<feature type="non-terminal residue" evidence="2">
    <location>
        <position position="1"/>
    </location>
</feature>
<feature type="domain" description="HNH nuclease" evidence="1">
    <location>
        <begin position="55"/>
        <end position="108"/>
    </location>
</feature>
<dbReference type="InterPro" id="IPR003615">
    <property type="entry name" value="HNH_nuc"/>
</dbReference>
<evidence type="ECO:0000313" key="2">
    <source>
        <dbReference type="EMBL" id="OGF52927.1"/>
    </source>
</evidence>
<dbReference type="SMART" id="SM00507">
    <property type="entry name" value="HNHc"/>
    <property type="match status" value="1"/>
</dbReference>
<dbReference type="InterPro" id="IPR029471">
    <property type="entry name" value="HNH_5"/>
</dbReference>
<dbReference type="Pfam" id="PF14279">
    <property type="entry name" value="HNH_5"/>
    <property type="match status" value="1"/>
</dbReference>
<gene>
    <name evidence="2" type="ORF">A2Z21_01845</name>
</gene>
<dbReference type="PANTHER" id="PTHR33877:SF2">
    <property type="entry name" value="OS07G0170200 PROTEIN"/>
    <property type="match status" value="1"/>
</dbReference>
<name>A0A1F5UP38_FRAXR</name>
<evidence type="ECO:0000313" key="3">
    <source>
        <dbReference type="Proteomes" id="UP000179157"/>
    </source>
</evidence>
<dbReference type="InterPro" id="IPR052892">
    <property type="entry name" value="NA-targeting_endonuclease"/>
</dbReference>
<dbReference type="STRING" id="1817864.A2Z21_01845"/>
<evidence type="ECO:0000259" key="1">
    <source>
        <dbReference type="SMART" id="SM00507"/>
    </source>
</evidence>
<sequence>ILRWEDAIKMKYESTVDVLVEYDETVSSPSITWKIPAVIKLKNLSHNRMKRGIKFSRINVYARDHFRCEYCGKKAPIRQLTYDHVVPRASGGRTTWENIVTSCKACNARKDSKTCDEMGMWPLHTPVRPRTLPMTSPVINLDTIP</sequence>
<dbReference type="AlphaFoldDB" id="A0A1F5UP38"/>
<dbReference type="Proteomes" id="UP000179157">
    <property type="component" value="Unassembled WGS sequence"/>
</dbReference>
<dbReference type="PANTHER" id="PTHR33877">
    <property type="entry name" value="SLL1193 PROTEIN"/>
    <property type="match status" value="1"/>
</dbReference>
<accession>A0A1F5UP38</accession>
<dbReference type="EMBL" id="MFGX01000123">
    <property type="protein sequence ID" value="OGF52927.1"/>
    <property type="molecule type" value="Genomic_DNA"/>
</dbReference>
<dbReference type="CDD" id="cd00085">
    <property type="entry name" value="HNHc"/>
    <property type="match status" value="1"/>
</dbReference>
<comment type="caution">
    <text evidence="2">The sequence shown here is derived from an EMBL/GenBank/DDBJ whole genome shotgun (WGS) entry which is preliminary data.</text>
</comment>